<reference evidence="1 2" key="1">
    <citation type="journal article" date="2019" name="Nat. Ecol. Evol.">
        <title>Megaphylogeny resolves global patterns of mushroom evolution.</title>
        <authorList>
            <person name="Varga T."/>
            <person name="Krizsan K."/>
            <person name="Foldi C."/>
            <person name="Dima B."/>
            <person name="Sanchez-Garcia M."/>
            <person name="Sanchez-Ramirez S."/>
            <person name="Szollosi G.J."/>
            <person name="Szarkandi J.G."/>
            <person name="Papp V."/>
            <person name="Albert L."/>
            <person name="Andreopoulos W."/>
            <person name="Angelini C."/>
            <person name="Antonin V."/>
            <person name="Barry K.W."/>
            <person name="Bougher N.L."/>
            <person name="Buchanan P."/>
            <person name="Buyck B."/>
            <person name="Bense V."/>
            <person name="Catcheside P."/>
            <person name="Chovatia M."/>
            <person name="Cooper J."/>
            <person name="Damon W."/>
            <person name="Desjardin D."/>
            <person name="Finy P."/>
            <person name="Geml J."/>
            <person name="Haridas S."/>
            <person name="Hughes K."/>
            <person name="Justo A."/>
            <person name="Karasinski D."/>
            <person name="Kautmanova I."/>
            <person name="Kiss B."/>
            <person name="Kocsube S."/>
            <person name="Kotiranta H."/>
            <person name="LaButti K.M."/>
            <person name="Lechner B.E."/>
            <person name="Liimatainen K."/>
            <person name="Lipzen A."/>
            <person name="Lukacs Z."/>
            <person name="Mihaltcheva S."/>
            <person name="Morgado L.N."/>
            <person name="Niskanen T."/>
            <person name="Noordeloos M.E."/>
            <person name="Ohm R.A."/>
            <person name="Ortiz-Santana B."/>
            <person name="Ovrebo C."/>
            <person name="Racz N."/>
            <person name="Riley R."/>
            <person name="Savchenko A."/>
            <person name="Shiryaev A."/>
            <person name="Soop K."/>
            <person name="Spirin V."/>
            <person name="Szebenyi C."/>
            <person name="Tomsovsky M."/>
            <person name="Tulloss R.E."/>
            <person name="Uehling J."/>
            <person name="Grigoriev I.V."/>
            <person name="Vagvolgyi C."/>
            <person name="Papp T."/>
            <person name="Martin F.M."/>
            <person name="Miettinen O."/>
            <person name="Hibbett D.S."/>
            <person name="Nagy L.G."/>
        </authorList>
    </citation>
    <scope>NUCLEOTIDE SEQUENCE [LARGE SCALE GENOMIC DNA]</scope>
    <source>
        <strain evidence="1 2">NL-1719</strain>
    </source>
</reference>
<keyword evidence="2" id="KW-1185">Reference proteome</keyword>
<gene>
    <name evidence="1" type="ORF">BDN72DRAFT_880571</name>
</gene>
<proteinExistence type="predicted"/>
<evidence type="ECO:0000313" key="2">
    <source>
        <dbReference type="Proteomes" id="UP000308600"/>
    </source>
</evidence>
<protein>
    <submittedName>
        <fullName evidence="1">Uncharacterized protein</fullName>
    </submittedName>
</protein>
<dbReference type="EMBL" id="ML208418">
    <property type="protein sequence ID" value="TFK66023.1"/>
    <property type="molecule type" value="Genomic_DNA"/>
</dbReference>
<organism evidence="1 2">
    <name type="scientific">Pluteus cervinus</name>
    <dbReference type="NCBI Taxonomy" id="181527"/>
    <lineage>
        <taxon>Eukaryota</taxon>
        <taxon>Fungi</taxon>
        <taxon>Dikarya</taxon>
        <taxon>Basidiomycota</taxon>
        <taxon>Agaricomycotina</taxon>
        <taxon>Agaricomycetes</taxon>
        <taxon>Agaricomycetidae</taxon>
        <taxon>Agaricales</taxon>
        <taxon>Pluteineae</taxon>
        <taxon>Pluteaceae</taxon>
        <taxon>Pluteus</taxon>
    </lineage>
</organism>
<name>A0ACD3AJH4_9AGAR</name>
<sequence length="310" mass="35113">MHTLLQITRKFQTMPPTIIWWTQDLHLQHLPALHLTPQAPGNQSVYHGDTEEMLKKVQKDLVCLNYLQSHIAAFKQTEEGTGQWFLNTKEFQDWKQGCQVRALLGSGDPGAGKTCILSLVINLLQQLQKSGHPTVARVAYFYLHHQDAKIQSPANIVATLLKQLLLSYSSLPESALILYEQLELEQGPPQLEVLVTTLLNICQDKQFTTYIVLDALDECMDTYQPELISVLQQLLTVDVRLFATCRSAYQDIMAPFKGPHCVKLTIQASQEDVARFLKKKLESKESFKSIMTSQFQEEVISDIQSKTNGV</sequence>
<dbReference type="Proteomes" id="UP000308600">
    <property type="component" value="Unassembled WGS sequence"/>
</dbReference>
<evidence type="ECO:0000313" key="1">
    <source>
        <dbReference type="EMBL" id="TFK66023.1"/>
    </source>
</evidence>
<accession>A0ACD3AJH4</accession>